<evidence type="ECO:0000313" key="6">
    <source>
        <dbReference type="Proteomes" id="UP000680670"/>
    </source>
</evidence>
<keyword evidence="4" id="KW-0804">Transcription</keyword>
<evidence type="ECO:0000256" key="2">
    <source>
        <dbReference type="SAM" id="Phobius"/>
    </source>
</evidence>
<name>A0A429XC20_SIMTE</name>
<evidence type="ECO:0000313" key="3">
    <source>
        <dbReference type="EMBL" id="GIN97643.1"/>
    </source>
</evidence>
<organism evidence="4 5">
    <name type="scientific">Siminovitchia terrae</name>
    <name type="common">Bacillus terrae</name>
    <dbReference type="NCBI Taxonomy" id="1914933"/>
    <lineage>
        <taxon>Bacteria</taxon>
        <taxon>Bacillati</taxon>
        <taxon>Bacillota</taxon>
        <taxon>Bacilli</taxon>
        <taxon>Bacillales</taxon>
        <taxon>Bacillaceae</taxon>
        <taxon>Siminovitchia</taxon>
    </lineage>
</organism>
<keyword evidence="2" id="KW-1133">Transmembrane helix</keyword>
<keyword evidence="2" id="KW-0472">Membrane</keyword>
<feature type="region of interest" description="Disordered" evidence="1">
    <location>
        <begin position="1"/>
        <end position="28"/>
    </location>
</feature>
<evidence type="ECO:0000313" key="4">
    <source>
        <dbReference type="EMBL" id="RST61004.1"/>
    </source>
</evidence>
<dbReference type="EMBL" id="BORJ01000010">
    <property type="protein sequence ID" value="GIN97643.1"/>
    <property type="molecule type" value="Genomic_DNA"/>
</dbReference>
<dbReference type="Proteomes" id="UP000680670">
    <property type="component" value="Unassembled WGS sequence"/>
</dbReference>
<keyword evidence="4" id="KW-0240">DNA-directed RNA polymerase</keyword>
<gene>
    <name evidence="4" type="ORF">D5F11_002825</name>
    <name evidence="3" type="ORF">J6TS1_35130</name>
</gene>
<dbReference type="OrthoDB" id="2300232at2"/>
<keyword evidence="2" id="KW-0812">Transmembrane</keyword>
<dbReference type="Pfam" id="PF11772">
    <property type="entry name" value="EpuA"/>
    <property type="match status" value="1"/>
</dbReference>
<dbReference type="InterPro" id="IPR024596">
    <property type="entry name" value="RNApol_su_b/EpuA"/>
</dbReference>
<comment type="caution">
    <text evidence="4">The sequence shown here is derived from an EMBL/GenBank/DDBJ whole genome shotgun (WGS) entry which is preliminary data.</text>
</comment>
<protein>
    <submittedName>
        <fullName evidence="4">DNA-directed RNA polymerase subunit beta</fullName>
    </submittedName>
</protein>
<dbReference type="GO" id="GO:0000428">
    <property type="term" value="C:DNA-directed RNA polymerase complex"/>
    <property type="evidence" value="ECO:0007669"/>
    <property type="project" value="UniProtKB-KW"/>
</dbReference>
<accession>A0A429XC20</accession>
<dbReference type="RefSeq" id="WP_120114813.1">
    <property type="nucleotide sequence ID" value="NZ_BORI01000005.1"/>
</dbReference>
<evidence type="ECO:0000313" key="5">
    <source>
        <dbReference type="Proteomes" id="UP000287296"/>
    </source>
</evidence>
<reference evidence="4 5" key="1">
    <citation type="submission" date="2018-12" db="EMBL/GenBank/DDBJ databases">
        <authorList>
            <person name="Sun L."/>
            <person name="Chen Z."/>
        </authorList>
    </citation>
    <scope>NUCLEOTIDE SEQUENCE [LARGE SCALE GENOMIC DNA]</scope>
    <source>
        <strain evidence="4 5">LMG 29736</strain>
    </source>
</reference>
<evidence type="ECO:0000256" key="1">
    <source>
        <dbReference type="SAM" id="MobiDB-lite"/>
    </source>
</evidence>
<keyword evidence="6" id="KW-1185">Reference proteome</keyword>
<feature type="transmembrane region" description="Helical" evidence="2">
    <location>
        <begin position="41"/>
        <end position="67"/>
    </location>
</feature>
<dbReference type="Proteomes" id="UP000287296">
    <property type="component" value="Unassembled WGS sequence"/>
</dbReference>
<sequence length="92" mass="10515">MSAKFISKDQSKTHEQMDKKRNKEKNTEESLKRIKVRLIPIWLRVLIVIFLTAVSLIAGVVTGYAVIGNGKPQDALKKETWTHIVDLVNKEK</sequence>
<dbReference type="EMBL" id="QYTW02000002">
    <property type="protein sequence ID" value="RST61004.1"/>
    <property type="molecule type" value="Genomic_DNA"/>
</dbReference>
<proteinExistence type="predicted"/>
<dbReference type="AlphaFoldDB" id="A0A429XC20"/>
<reference evidence="3 6" key="2">
    <citation type="submission" date="2021-03" db="EMBL/GenBank/DDBJ databases">
        <title>Antimicrobial resistance genes in bacteria isolated from Japanese honey, and their potential for conferring macrolide and lincosamide resistance in the American foulbrood pathogen Paenibacillus larvae.</title>
        <authorList>
            <person name="Okamoto M."/>
            <person name="Kumagai M."/>
            <person name="Kanamori H."/>
            <person name="Takamatsu D."/>
        </authorList>
    </citation>
    <scope>NUCLEOTIDE SEQUENCE [LARGE SCALE GENOMIC DNA]</scope>
    <source>
        <strain evidence="3 6">J6TS1</strain>
    </source>
</reference>